<keyword evidence="2" id="KW-1185">Reference proteome</keyword>
<comment type="caution">
    <text evidence="1">The sequence shown here is derived from an EMBL/GenBank/DDBJ whole genome shotgun (WGS) entry which is preliminary data.</text>
</comment>
<proteinExistence type="predicted"/>
<evidence type="ECO:0000313" key="2">
    <source>
        <dbReference type="Proteomes" id="UP001501480"/>
    </source>
</evidence>
<evidence type="ECO:0000313" key="1">
    <source>
        <dbReference type="EMBL" id="GAA2072582.1"/>
    </source>
</evidence>
<reference evidence="1 2" key="1">
    <citation type="journal article" date="2019" name="Int. J. Syst. Evol. Microbiol.">
        <title>The Global Catalogue of Microorganisms (GCM) 10K type strain sequencing project: providing services to taxonomists for standard genome sequencing and annotation.</title>
        <authorList>
            <consortium name="The Broad Institute Genomics Platform"/>
            <consortium name="The Broad Institute Genome Sequencing Center for Infectious Disease"/>
            <person name="Wu L."/>
            <person name="Ma J."/>
        </authorList>
    </citation>
    <scope>NUCLEOTIDE SEQUENCE [LARGE SCALE GENOMIC DNA]</scope>
    <source>
        <strain evidence="1 2">JCM 15749</strain>
    </source>
</reference>
<dbReference type="EMBL" id="BAAAPY010000002">
    <property type="protein sequence ID" value="GAA2072582.1"/>
    <property type="molecule type" value="Genomic_DNA"/>
</dbReference>
<organism evidence="1 2">
    <name type="scientific">Aeromicrobium halocynthiae</name>
    <dbReference type="NCBI Taxonomy" id="560557"/>
    <lineage>
        <taxon>Bacteria</taxon>
        <taxon>Bacillati</taxon>
        <taxon>Actinomycetota</taxon>
        <taxon>Actinomycetes</taxon>
        <taxon>Propionibacteriales</taxon>
        <taxon>Nocardioidaceae</taxon>
        <taxon>Aeromicrobium</taxon>
    </lineage>
</organism>
<dbReference type="RefSeq" id="WP_344324806.1">
    <property type="nucleotide sequence ID" value="NZ_BAAAPY010000002.1"/>
</dbReference>
<accession>A0ABN2VUW9</accession>
<gene>
    <name evidence="1" type="ORF">GCM10009821_08350</name>
</gene>
<sequence length="103" mass="10859">MTTTPDIAVLTVTGSATIRDHDEPPAEGILSVKLVTKDGEVLAGIAAEATESHTPFTLSVDVAMAPNPAALRLWAMLRTPVGVWGTPDLITVREELVLSRVDA</sequence>
<name>A0ABN2VUW9_9ACTN</name>
<protein>
    <submittedName>
        <fullName evidence="1">Uncharacterized protein</fullName>
    </submittedName>
</protein>
<dbReference type="Proteomes" id="UP001501480">
    <property type="component" value="Unassembled WGS sequence"/>
</dbReference>